<dbReference type="Proteomes" id="UP000549882">
    <property type="component" value="Unassembled WGS sequence"/>
</dbReference>
<keyword evidence="1" id="KW-0472">Membrane</keyword>
<organism evidence="2 3">
    <name type="scientific">Rhizobium paranaense</name>
    <dbReference type="NCBI Taxonomy" id="1650438"/>
    <lineage>
        <taxon>Bacteria</taxon>
        <taxon>Pseudomonadati</taxon>
        <taxon>Pseudomonadota</taxon>
        <taxon>Alphaproteobacteria</taxon>
        <taxon>Hyphomicrobiales</taxon>
        <taxon>Rhizobiaceae</taxon>
        <taxon>Rhizobium/Agrobacterium group</taxon>
        <taxon>Rhizobium</taxon>
    </lineage>
</organism>
<keyword evidence="1" id="KW-1133">Transmembrane helix</keyword>
<name>A0A7W8XV98_9HYPH</name>
<evidence type="ECO:0000256" key="1">
    <source>
        <dbReference type="SAM" id="Phobius"/>
    </source>
</evidence>
<protein>
    <submittedName>
        <fullName evidence="2">Uncharacterized protein</fullName>
    </submittedName>
</protein>
<dbReference type="AlphaFoldDB" id="A0A7W8XV98"/>
<keyword evidence="1" id="KW-0812">Transmembrane</keyword>
<proteinExistence type="predicted"/>
<dbReference type="RefSeq" id="WP_183939505.1">
    <property type="nucleotide sequence ID" value="NZ_JACHBI010000010.1"/>
</dbReference>
<feature type="transmembrane region" description="Helical" evidence="1">
    <location>
        <begin position="97"/>
        <end position="116"/>
    </location>
</feature>
<evidence type="ECO:0000313" key="2">
    <source>
        <dbReference type="EMBL" id="MBB5575994.1"/>
    </source>
</evidence>
<sequence length="130" mass="14002">MKPTSNAGQSNPGRILNGSTVLKRFLGRQKCAYLCGVCLCCNLIFCTIGASPRQFIIFNILMLLVFGAKTMEAVPLDIETPSAATGNRPSSARDWRPILSFSVQLLVACYAMTVLIDSLATGSILLSSIR</sequence>
<feature type="transmembrane region" description="Helical" evidence="1">
    <location>
        <begin position="31"/>
        <end position="50"/>
    </location>
</feature>
<dbReference type="EMBL" id="JACHBI010000010">
    <property type="protein sequence ID" value="MBB5575994.1"/>
    <property type="molecule type" value="Genomic_DNA"/>
</dbReference>
<gene>
    <name evidence="2" type="ORF">GGD50_004629</name>
</gene>
<reference evidence="2 3" key="1">
    <citation type="submission" date="2020-08" db="EMBL/GenBank/DDBJ databases">
        <title>Genomic Encyclopedia of Type Strains, Phase IV (KMG-V): Genome sequencing to study the core and pangenomes of soil and plant-associated prokaryotes.</title>
        <authorList>
            <person name="Whitman W."/>
        </authorList>
    </citation>
    <scope>NUCLEOTIDE SEQUENCE [LARGE SCALE GENOMIC DNA]</scope>
    <source>
        <strain evidence="2 3">SEMIA 4064</strain>
    </source>
</reference>
<accession>A0A7W8XV98</accession>
<keyword evidence="3" id="KW-1185">Reference proteome</keyword>
<comment type="caution">
    <text evidence="2">The sequence shown here is derived from an EMBL/GenBank/DDBJ whole genome shotgun (WGS) entry which is preliminary data.</text>
</comment>
<evidence type="ECO:0000313" key="3">
    <source>
        <dbReference type="Proteomes" id="UP000549882"/>
    </source>
</evidence>